<evidence type="ECO:0000313" key="4">
    <source>
        <dbReference type="Proteomes" id="UP000886851"/>
    </source>
</evidence>
<evidence type="ECO:0000313" key="3">
    <source>
        <dbReference type="EMBL" id="HIY88877.1"/>
    </source>
</evidence>
<keyword evidence="1" id="KW-0808">Transferase</keyword>
<keyword evidence="1" id="KW-0418">Kinase</keyword>
<comment type="caution">
    <text evidence="3">The sequence shown here is derived from an EMBL/GenBank/DDBJ whole genome shotgun (WGS) entry which is preliminary data.</text>
</comment>
<dbReference type="Proteomes" id="UP000886851">
    <property type="component" value="Unassembled WGS sequence"/>
</dbReference>
<protein>
    <submittedName>
        <fullName evidence="3">ATP-binding protein</fullName>
    </submittedName>
</protein>
<dbReference type="EMBL" id="DXCV01000061">
    <property type="protein sequence ID" value="HIY88877.1"/>
    <property type="molecule type" value="Genomic_DNA"/>
</dbReference>
<dbReference type="GO" id="GO:0004674">
    <property type="term" value="F:protein serine/threonine kinase activity"/>
    <property type="evidence" value="ECO:0007669"/>
    <property type="project" value="UniProtKB-KW"/>
</dbReference>
<keyword evidence="1" id="KW-0723">Serine/threonine-protein kinase</keyword>
<keyword evidence="3" id="KW-0547">Nucleotide-binding</keyword>
<dbReference type="GO" id="GO:0005524">
    <property type="term" value="F:ATP binding"/>
    <property type="evidence" value="ECO:0007669"/>
    <property type="project" value="UniProtKB-KW"/>
</dbReference>
<evidence type="ECO:0000259" key="2">
    <source>
        <dbReference type="Pfam" id="PF13581"/>
    </source>
</evidence>
<reference evidence="3" key="1">
    <citation type="journal article" date="2021" name="PeerJ">
        <title>Extensive microbial diversity within the chicken gut microbiome revealed by metagenomics and culture.</title>
        <authorList>
            <person name="Gilroy R."/>
            <person name="Ravi A."/>
            <person name="Getino M."/>
            <person name="Pursley I."/>
            <person name="Horton D.L."/>
            <person name="Alikhan N.F."/>
            <person name="Baker D."/>
            <person name="Gharbi K."/>
            <person name="Hall N."/>
            <person name="Watson M."/>
            <person name="Adriaenssens E.M."/>
            <person name="Foster-Nyarko E."/>
            <person name="Jarju S."/>
            <person name="Secka A."/>
            <person name="Antonio M."/>
            <person name="Oren A."/>
            <person name="Chaudhuri R.R."/>
            <person name="La Ragione R."/>
            <person name="Hildebrand F."/>
            <person name="Pallen M.J."/>
        </authorList>
    </citation>
    <scope>NUCLEOTIDE SEQUENCE</scope>
    <source>
        <strain evidence="3">Gambia2-208</strain>
    </source>
</reference>
<dbReference type="Pfam" id="PF13581">
    <property type="entry name" value="HATPase_c_2"/>
    <property type="match status" value="1"/>
</dbReference>
<dbReference type="CDD" id="cd16936">
    <property type="entry name" value="HATPase_RsbW-like"/>
    <property type="match status" value="1"/>
</dbReference>
<organism evidence="3 4">
    <name type="scientific">Candidatus Bacteroides pullicola</name>
    <dbReference type="NCBI Taxonomy" id="2838475"/>
    <lineage>
        <taxon>Bacteria</taxon>
        <taxon>Pseudomonadati</taxon>
        <taxon>Bacteroidota</taxon>
        <taxon>Bacteroidia</taxon>
        <taxon>Bacteroidales</taxon>
        <taxon>Bacteroidaceae</taxon>
        <taxon>Bacteroides</taxon>
    </lineage>
</organism>
<keyword evidence="3" id="KW-0067">ATP-binding</keyword>
<dbReference type="SUPFAM" id="SSF55874">
    <property type="entry name" value="ATPase domain of HSP90 chaperone/DNA topoisomerase II/histidine kinase"/>
    <property type="match status" value="1"/>
</dbReference>
<proteinExistence type="predicted"/>
<evidence type="ECO:0000256" key="1">
    <source>
        <dbReference type="ARBA" id="ARBA00022527"/>
    </source>
</evidence>
<sequence length="136" mass="15290">MSHALFRPIDGKADEILDFIMQAPEVRAYPSVSYAVRLACEEIIVNIIRYAYPDTEDGYIGVGIAEDGQALRITIRDGGKPFNPLERERPDTTQALEDREIGGLGIFLVRQMADRVDYAYTGGENRLSLVKNIRKE</sequence>
<dbReference type="InterPro" id="IPR050267">
    <property type="entry name" value="Anti-sigma-factor_SerPK"/>
</dbReference>
<dbReference type="PANTHER" id="PTHR35526">
    <property type="entry name" value="ANTI-SIGMA-F FACTOR RSBW-RELATED"/>
    <property type="match status" value="1"/>
</dbReference>
<reference evidence="3" key="2">
    <citation type="submission" date="2021-04" db="EMBL/GenBank/DDBJ databases">
        <authorList>
            <person name="Gilroy R."/>
        </authorList>
    </citation>
    <scope>NUCLEOTIDE SEQUENCE</scope>
    <source>
        <strain evidence="3">Gambia2-208</strain>
    </source>
</reference>
<name>A0A9D1ZMK2_9BACE</name>
<gene>
    <name evidence="3" type="ORF">H9824_09265</name>
</gene>
<feature type="domain" description="Histidine kinase/HSP90-like ATPase" evidence="2">
    <location>
        <begin position="28"/>
        <end position="131"/>
    </location>
</feature>
<accession>A0A9D1ZMK2</accession>
<dbReference type="InterPro" id="IPR036890">
    <property type="entry name" value="HATPase_C_sf"/>
</dbReference>
<dbReference type="AlphaFoldDB" id="A0A9D1ZMK2"/>
<dbReference type="InterPro" id="IPR003594">
    <property type="entry name" value="HATPase_dom"/>
</dbReference>
<dbReference type="Gene3D" id="3.30.565.10">
    <property type="entry name" value="Histidine kinase-like ATPase, C-terminal domain"/>
    <property type="match status" value="1"/>
</dbReference>
<dbReference type="PANTHER" id="PTHR35526:SF6">
    <property type="entry name" value="SLR1861 PROTEIN"/>
    <property type="match status" value="1"/>
</dbReference>